<accession>A0A537K6P7</accession>
<dbReference type="PROSITE" id="PS51459">
    <property type="entry name" value="FIDO"/>
    <property type="match status" value="1"/>
</dbReference>
<dbReference type="Proteomes" id="UP000318509">
    <property type="component" value="Unassembled WGS sequence"/>
</dbReference>
<dbReference type="InterPro" id="IPR003812">
    <property type="entry name" value="Fido"/>
</dbReference>
<evidence type="ECO:0000256" key="1">
    <source>
        <dbReference type="PIRSR" id="PIRSR640198-2"/>
    </source>
</evidence>
<feature type="region of interest" description="Disordered" evidence="3">
    <location>
        <begin position="75"/>
        <end position="106"/>
    </location>
</feature>
<protein>
    <submittedName>
        <fullName evidence="5">Fic family protein</fullName>
    </submittedName>
</protein>
<dbReference type="Pfam" id="PF02661">
    <property type="entry name" value="Fic"/>
    <property type="match status" value="1"/>
</dbReference>
<reference evidence="5 6" key="1">
    <citation type="journal article" date="2019" name="Nat. Microbiol.">
        <title>Mediterranean grassland soil C-N compound turnover is dependent on rainfall and depth, and is mediated by genomically divergent microorganisms.</title>
        <authorList>
            <person name="Diamond S."/>
            <person name="Andeer P.F."/>
            <person name="Li Z."/>
            <person name="Crits-Christoph A."/>
            <person name="Burstein D."/>
            <person name="Anantharaman K."/>
            <person name="Lane K.R."/>
            <person name="Thomas B.C."/>
            <person name="Pan C."/>
            <person name="Northen T.R."/>
            <person name="Banfield J.F."/>
        </authorList>
    </citation>
    <scope>NUCLEOTIDE SEQUENCE [LARGE SCALE GENOMIC DNA]</scope>
    <source>
        <strain evidence="5">NP_3</strain>
    </source>
</reference>
<feature type="domain" description="Fido" evidence="4">
    <location>
        <begin position="252"/>
        <end position="392"/>
    </location>
</feature>
<evidence type="ECO:0000313" key="6">
    <source>
        <dbReference type="Proteomes" id="UP000318509"/>
    </source>
</evidence>
<dbReference type="Gene3D" id="1.10.3290.10">
    <property type="entry name" value="Fido-like domain"/>
    <property type="match status" value="1"/>
</dbReference>
<name>A0A537K6P7_9BACT</name>
<feature type="site" description="Important for autoinhibition of adenylyltransferase activity" evidence="2">
    <location>
        <position position="202"/>
    </location>
</feature>
<dbReference type="SUPFAM" id="SSF140931">
    <property type="entry name" value="Fic-like"/>
    <property type="match status" value="1"/>
</dbReference>
<dbReference type="AlphaFoldDB" id="A0A537K6P7"/>
<evidence type="ECO:0000259" key="4">
    <source>
        <dbReference type="PROSITE" id="PS51459"/>
    </source>
</evidence>
<evidence type="ECO:0000256" key="3">
    <source>
        <dbReference type="SAM" id="MobiDB-lite"/>
    </source>
</evidence>
<evidence type="ECO:0000256" key="2">
    <source>
        <dbReference type="PIRSR" id="PIRSR640198-3"/>
    </source>
</evidence>
<dbReference type="PANTHER" id="PTHR13504:SF38">
    <property type="entry name" value="FIDO DOMAIN-CONTAINING PROTEIN"/>
    <property type="match status" value="1"/>
</dbReference>
<feature type="binding site" evidence="1">
    <location>
        <begin position="335"/>
        <end position="342"/>
    </location>
    <ligand>
        <name>ATP</name>
        <dbReference type="ChEBI" id="CHEBI:30616"/>
    </ligand>
</feature>
<dbReference type="InterPro" id="IPR036597">
    <property type="entry name" value="Fido-like_dom_sf"/>
</dbReference>
<dbReference type="GO" id="GO:0005524">
    <property type="term" value="F:ATP binding"/>
    <property type="evidence" value="ECO:0007669"/>
    <property type="project" value="UniProtKB-KW"/>
</dbReference>
<gene>
    <name evidence="5" type="ORF">E6H00_04120</name>
</gene>
<feature type="compositionally biased region" description="Low complexity" evidence="3">
    <location>
        <begin position="87"/>
        <end position="105"/>
    </location>
</feature>
<proteinExistence type="predicted"/>
<sequence>MPKQVTENELQRIEDMLLRFPAGLSLVELRNELSGSISRRTLSRRISDLLVAGRIHRRGEGRATRYLHGAALARQERQHVQREGRTSGALPAASASAPATRPEAAGQFETPDGVVTIDLSPVARDILEYVSKPAAARTPRGYERRVLDGYVPNQTAYIPDKLKVHLHKIGKPIVAERAAGTFARDILNRFLIDLSWASSRLEGNTYSRLDTERLIQFGQEAEGKDAKETQMILNHKAAIELLVKESSGDIGINAFTLFNLHSLLSENLMADPEASGRLRRRPVEIGGSVYTPPAIPQLIEECFRQILAKATAIGDPFERAFFVMVHLPYLQPFEDVNKRVSRLAANIPLIQADLCPLSFVDLPERAYISGTLGVYEMTRVELLRDMFVWAYERSCQKYVVIRDSVAEPDLFRMRYRNALIDVVGEIVRERKRPTEDEVRALAERLVEPHDVPRFVELVTQDFRRINEGNIARYRIRLTDYWAWLNALKANAER</sequence>
<dbReference type="PANTHER" id="PTHR13504">
    <property type="entry name" value="FIDO DOMAIN-CONTAINING PROTEIN DDB_G0283145"/>
    <property type="match status" value="1"/>
</dbReference>
<dbReference type="InterPro" id="IPR040198">
    <property type="entry name" value="Fido_containing"/>
</dbReference>
<dbReference type="EMBL" id="VBAK01000094">
    <property type="protein sequence ID" value="TMI91420.1"/>
    <property type="molecule type" value="Genomic_DNA"/>
</dbReference>
<comment type="caution">
    <text evidence="5">The sequence shown here is derived from an EMBL/GenBank/DDBJ whole genome shotgun (WGS) entry which is preliminary data.</text>
</comment>
<keyword evidence="1" id="KW-0547">Nucleotide-binding</keyword>
<organism evidence="5 6">
    <name type="scientific">Candidatus Segetimicrobium genomatis</name>
    <dbReference type="NCBI Taxonomy" id="2569760"/>
    <lineage>
        <taxon>Bacteria</taxon>
        <taxon>Bacillati</taxon>
        <taxon>Candidatus Sysuimicrobiota</taxon>
        <taxon>Candidatus Sysuimicrobiia</taxon>
        <taxon>Candidatus Sysuimicrobiales</taxon>
        <taxon>Candidatus Segetimicrobiaceae</taxon>
        <taxon>Candidatus Segetimicrobium</taxon>
    </lineage>
</organism>
<keyword evidence="1" id="KW-0067">ATP-binding</keyword>
<evidence type="ECO:0000313" key="5">
    <source>
        <dbReference type="EMBL" id="TMI91420.1"/>
    </source>
</evidence>
<feature type="compositionally biased region" description="Basic and acidic residues" evidence="3">
    <location>
        <begin position="75"/>
        <end position="85"/>
    </location>
</feature>